<comment type="caution">
    <text evidence="4">The sequence shown here is derived from an EMBL/GenBank/DDBJ whole genome shotgun (WGS) entry which is preliminary data.</text>
</comment>
<evidence type="ECO:0000256" key="2">
    <source>
        <dbReference type="SAM" id="MobiDB-lite"/>
    </source>
</evidence>
<evidence type="ECO:0000313" key="5">
    <source>
        <dbReference type="Proteomes" id="UP000823775"/>
    </source>
</evidence>
<organism evidence="4 5">
    <name type="scientific">Datura stramonium</name>
    <name type="common">Jimsonweed</name>
    <name type="synonym">Common thornapple</name>
    <dbReference type="NCBI Taxonomy" id="4076"/>
    <lineage>
        <taxon>Eukaryota</taxon>
        <taxon>Viridiplantae</taxon>
        <taxon>Streptophyta</taxon>
        <taxon>Embryophyta</taxon>
        <taxon>Tracheophyta</taxon>
        <taxon>Spermatophyta</taxon>
        <taxon>Magnoliopsida</taxon>
        <taxon>eudicotyledons</taxon>
        <taxon>Gunneridae</taxon>
        <taxon>Pentapetalae</taxon>
        <taxon>asterids</taxon>
        <taxon>lamiids</taxon>
        <taxon>Solanales</taxon>
        <taxon>Solanaceae</taxon>
        <taxon>Solanoideae</taxon>
        <taxon>Datureae</taxon>
        <taxon>Datura</taxon>
    </lineage>
</organism>
<dbReference type="InterPro" id="IPR045168">
    <property type="entry name" value="YTH_prot"/>
</dbReference>
<reference evidence="4 5" key="1">
    <citation type="journal article" date="2021" name="BMC Genomics">
        <title>Datura genome reveals duplications of psychoactive alkaloid biosynthetic genes and high mutation rate following tissue culture.</title>
        <authorList>
            <person name="Rajewski A."/>
            <person name="Carter-House D."/>
            <person name="Stajich J."/>
            <person name="Litt A."/>
        </authorList>
    </citation>
    <scope>NUCLEOTIDE SEQUENCE [LARGE SCALE GENOMIC DNA]</scope>
    <source>
        <strain evidence="4">AR-01</strain>
    </source>
</reference>
<feature type="region of interest" description="Disordered" evidence="2">
    <location>
        <begin position="1"/>
        <end position="21"/>
    </location>
</feature>
<sequence length="204" mass="22260">MDYLNENNRGPRGKGSKNQKGFTPVALAVEGQNIPLAITKDSEKGKPSLIPNREQYNHPDFPVTCADAKFFSSHTMTMEAQQNSGGCGVSFLIGKYKWAWHIVKDVPNSLLKHITLENNENKPVTNSRDTQEAKWSRSQKSSEVSAGLNKENSRAAQTTTGELKLTNNVCVTKSGDNVKGAKPVTVSEKKPVAKGVENWVATGC</sequence>
<proteinExistence type="inferred from homology"/>
<comment type="similarity">
    <text evidence="1">Belongs to the YTHDF family.</text>
</comment>
<comment type="function">
    <text evidence="1">Specifically recognizes and binds N6-methyladenosine (m6A)-containing RNAs, and regulates mRNA stability. M6A is a modification present at internal sites of mRNAs and some non-coding RNAs and plays a role in mRNA stability and processing.</text>
</comment>
<evidence type="ECO:0000313" key="4">
    <source>
        <dbReference type="EMBL" id="MCD7470570.1"/>
    </source>
</evidence>
<gene>
    <name evidence="4" type="ORF">HAX54_010539</name>
</gene>
<feature type="domain" description="YTH" evidence="3">
    <location>
        <begin position="81"/>
        <end position="137"/>
    </location>
</feature>
<evidence type="ECO:0000259" key="3">
    <source>
        <dbReference type="Pfam" id="PF04146"/>
    </source>
</evidence>
<dbReference type="PANTHER" id="PTHR12357:SF99">
    <property type="entry name" value="YTH DOMAIN-CONTAINING PROTEIN ECT2-RELATED"/>
    <property type="match status" value="1"/>
</dbReference>
<keyword evidence="5" id="KW-1185">Reference proteome</keyword>
<name>A0ABS8TGD1_DATST</name>
<dbReference type="Gene3D" id="3.10.590.10">
    <property type="entry name" value="ph1033 like domains"/>
    <property type="match status" value="1"/>
</dbReference>
<feature type="region of interest" description="Disordered" evidence="2">
    <location>
        <begin position="121"/>
        <end position="160"/>
    </location>
</feature>
<protein>
    <recommendedName>
        <fullName evidence="1">YTH domain-containing family protein</fullName>
    </recommendedName>
</protein>
<dbReference type="EMBL" id="JACEIK010001584">
    <property type="protein sequence ID" value="MCD7470570.1"/>
    <property type="molecule type" value="Genomic_DNA"/>
</dbReference>
<evidence type="ECO:0000256" key="1">
    <source>
        <dbReference type="RuleBase" id="RU369095"/>
    </source>
</evidence>
<dbReference type="PANTHER" id="PTHR12357">
    <property type="entry name" value="YTH YT521-B HOMOLOGY DOMAIN-CONTAINING"/>
    <property type="match status" value="1"/>
</dbReference>
<dbReference type="Pfam" id="PF04146">
    <property type="entry name" value="YTH"/>
    <property type="match status" value="1"/>
</dbReference>
<dbReference type="Proteomes" id="UP000823775">
    <property type="component" value="Unassembled WGS sequence"/>
</dbReference>
<accession>A0ABS8TGD1</accession>
<keyword evidence="1" id="KW-0694">RNA-binding</keyword>
<dbReference type="InterPro" id="IPR007275">
    <property type="entry name" value="YTH_domain"/>
</dbReference>